<reference evidence="3" key="1">
    <citation type="journal article" date="2014" name="BMC Genomics">
        <title>The Babesia bovis gene and promoter model: an update from full-length EST analysis.</title>
        <authorList>
            <person name="Yamagishi J."/>
            <person name="Wakaguri H."/>
            <person name="Yokoyama N."/>
            <person name="Yamashita R."/>
            <person name="Suzuki Y."/>
            <person name="Xuan X."/>
            <person name="Igarashi I."/>
        </authorList>
    </citation>
    <scope>NUCLEOTIDE SEQUENCE</scope>
    <source>
        <strain evidence="3">Texas</strain>
    </source>
</reference>
<feature type="transmembrane region" description="Helical" evidence="1">
    <location>
        <begin position="149"/>
        <end position="170"/>
    </location>
</feature>
<feature type="signal peptide" evidence="2">
    <location>
        <begin position="1"/>
        <end position="22"/>
    </location>
</feature>
<dbReference type="AlphaFoldDB" id="S6BIG0"/>
<keyword evidence="1" id="KW-1133">Transmembrane helix</keyword>
<sequence length="395" mass="43526">MLFFCRLALFALHICCVSEVRAAASRIQSNWPNVWPSIDSSGSTLESLNLTPEDVITTSPEADADAAASAFANPVSSAPRPFNVVILSDSPSELKKLRSDVDNILSFTRERQIEALKQFGMHQDPAAKIPMKSPPPSPPASFGTGYMHYQLYTSFIAIFLVYIVAVPLACKLLYGGRKLARQHIPLSNGFYIFFIAFNVLQPLFGVGFIHSLLCLGAAYSGYRAAMRPLRIMRLFPRDIRKEPIGWIFEILCVCALFANVIYRLMASLFYMLFGNIHVAQIYHNWISMIYVLFILSASGAILLALMKIVPTFFAQELVFACSSLYVLLSAISFLNDLCVYCGILGITLVAVDPTVFFCPMPLDHANSGVYMISLCIGSAYTAASFSGSYGTTVAR</sequence>
<feature type="chain" id="PRO_5004536387" description="Transmembrane protein" evidence="2">
    <location>
        <begin position="23"/>
        <end position="395"/>
    </location>
</feature>
<proteinExistence type="evidence at transcript level"/>
<keyword evidence="1" id="KW-0472">Membrane</keyword>
<evidence type="ECO:0008006" key="4">
    <source>
        <dbReference type="Google" id="ProtNLM"/>
    </source>
</evidence>
<feature type="transmembrane region" description="Helical" evidence="1">
    <location>
        <begin position="246"/>
        <end position="273"/>
    </location>
</feature>
<feature type="transmembrane region" description="Helical" evidence="1">
    <location>
        <begin position="182"/>
        <end position="200"/>
    </location>
</feature>
<dbReference type="VEuPathDB" id="PiroplasmaDB:BBOV_III007574"/>
<feature type="transmembrane region" description="Helical" evidence="1">
    <location>
        <begin position="370"/>
        <end position="390"/>
    </location>
</feature>
<accession>S6BIG0</accession>
<keyword evidence="1" id="KW-0812">Transmembrane</keyword>
<protein>
    <recommendedName>
        <fullName evidence="4">Transmembrane protein</fullName>
    </recommendedName>
</protein>
<evidence type="ECO:0000313" key="3">
    <source>
        <dbReference type="EMBL" id="BAN66049.1"/>
    </source>
</evidence>
<evidence type="ECO:0000256" key="1">
    <source>
        <dbReference type="SAM" id="Phobius"/>
    </source>
</evidence>
<feature type="transmembrane region" description="Helical" evidence="1">
    <location>
        <begin position="317"/>
        <end position="350"/>
    </location>
</feature>
<dbReference type="EMBL" id="AK442255">
    <property type="protein sequence ID" value="BAN66049.1"/>
    <property type="molecule type" value="mRNA"/>
</dbReference>
<organism evidence="3">
    <name type="scientific">Babesia bovis</name>
    <dbReference type="NCBI Taxonomy" id="5865"/>
    <lineage>
        <taxon>Eukaryota</taxon>
        <taxon>Sar</taxon>
        <taxon>Alveolata</taxon>
        <taxon>Apicomplexa</taxon>
        <taxon>Aconoidasida</taxon>
        <taxon>Piroplasmida</taxon>
        <taxon>Babesiidae</taxon>
        <taxon>Babesia</taxon>
    </lineage>
</organism>
<feature type="transmembrane region" description="Helical" evidence="1">
    <location>
        <begin position="206"/>
        <end position="225"/>
    </location>
</feature>
<evidence type="ECO:0000256" key="2">
    <source>
        <dbReference type="SAM" id="SignalP"/>
    </source>
</evidence>
<feature type="transmembrane region" description="Helical" evidence="1">
    <location>
        <begin position="285"/>
        <end position="305"/>
    </location>
</feature>
<name>S6BIG0_BABBO</name>
<keyword evidence="2" id="KW-0732">Signal</keyword>